<dbReference type="STRING" id="1385510.GCA_000425205_01693"/>
<evidence type="ECO:0000256" key="7">
    <source>
        <dbReference type="ARBA" id="ARBA00022801"/>
    </source>
</evidence>
<comment type="caution">
    <text evidence="13">The sequence shown here is derived from an EMBL/GenBank/DDBJ whole genome shotgun (WGS) entry which is preliminary data.</text>
</comment>
<comment type="cofactor">
    <cofactor evidence="1">
        <name>Zn(2+)</name>
        <dbReference type="ChEBI" id="CHEBI:29105"/>
    </cofactor>
</comment>
<keyword evidence="8" id="KW-0862">Zinc</keyword>
<evidence type="ECO:0000256" key="8">
    <source>
        <dbReference type="ARBA" id="ARBA00022833"/>
    </source>
</evidence>
<feature type="domain" description="Immune inhibitor A-like metallopeptidase VEG" evidence="12">
    <location>
        <begin position="632"/>
        <end position="791"/>
    </location>
</feature>
<dbReference type="Proteomes" id="UP000030528">
    <property type="component" value="Unassembled WGS sequence"/>
</dbReference>
<protein>
    <submittedName>
        <fullName evidence="13">Protease</fullName>
    </submittedName>
</protein>
<dbReference type="GO" id="GO:0006508">
    <property type="term" value="P:proteolysis"/>
    <property type="evidence" value="ECO:0007669"/>
    <property type="project" value="UniProtKB-KW"/>
</dbReference>
<keyword evidence="3" id="KW-0964">Secreted</keyword>
<evidence type="ECO:0000313" key="13">
    <source>
        <dbReference type="EMBL" id="KGX93034.1"/>
    </source>
</evidence>
<dbReference type="EMBL" id="AVPE01000004">
    <property type="protein sequence ID" value="KGX93034.1"/>
    <property type="molecule type" value="Genomic_DNA"/>
</dbReference>
<dbReference type="GO" id="GO:0008237">
    <property type="term" value="F:metallopeptidase activity"/>
    <property type="evidence" value="ECO:0007669"/>
    <property type="project" value="UniProtKB-KW"/>
</dbReference>
<dbReference type="PIRSF" id="PIRSF007519">
    <property type="entry name" value="Protease_InhA"/>
    <property type="match status" value="1"/>
</dbReference>
<sequence length="796" mass="87833">MRKNKVLSMAMIAALGLGAAMGPVSNVTASTETPIPQVEKKEMHHSGPFDLAIANEEKLIEMLKKSGKIAKDASATEAEKVVREFLKQKEKGLESFGEEGELEDDAVEIESEVKEKLSNGIGNHTHKKGNNKSKKNLVPVQEEAYDGEVREDNVLVLLIEFPDFPHNSIQPGESDMYYEDYVKEHYEDMIFGDNGYEGPNGEQLVSMKQYYEEQTNGAYTIDGTIAGWYTASRNAAAYGGNDPARGDNDRDARSLVKEALDAAAADPNVNLADFDQEDRYDLDGDGNKREADGLVDHLMVVHSAVGEEAGGGQLGEDAIWSHRWNLGGSYSIAGSPTPEVDYWGNGTMYAYDYTIEPADGAAGVFAHEYAHDLGLPDEYDTQYTGAGEPVAYWSLMSSGSWAGDIPGTEPTGFSAWSKEFLQASHGGNWLKYDEVDLEDIDNKGFEMYLDQANTKGTNPDALRINLPDKATKINEPFEGEYEFFSGSGDNLNNSLSFNVDLSNAKSSELSFKAWYDIETDWDYASVQVSEDGQSWTTVPGNITTTSNPNGSNPGDGITGNSNGWVDANFDLSQYRGKSIQVKINYSTDAAVSNPGLYVDNIVVSVDGSEVLTDGAEGESKVNLEGFTQQTGTKYTQHYYLLEWRNHEGVDEGLGHIRRGESLMSYDPGLVIWYADNKYTENWTGAHPGEGFLGVVDADQKELFWSDGSVASTRYQIHDAAFSLRHDEKLFVDYTELLGLTLEDKRKQFVRSFNDKKSYRTEALPDAGRNIPTYGLKIEVTGESKDRSVGRVEIKRK</sequence>
<keyword evidence="9" id="KW-0482">Metalloprotease</keyword>
<dbReference type="AlphaFoldDB" id="A0A0A5GM58"/>
<evidence type="ECO:0000256" key="4">
    <source>
        <dbReference type="ARBA" id="ARBA00022670"/>
    </source>
</evidence>
<dbReference type="InterPro" id="IPR008757">
    <property type="entry name" value="Peptidase_M6-like_domain"/>
</dbReference>
<dbReference type="NCBIfam" id="TIGR03296">
    <property type="entry name" value="M6dom_TIGR03296"/>
    <property type="match status" value="1"/>
</dbReference>
<proteinExistence type="predicted"/>
<evidence type="ECO:0000256" key="9">
    <source>
        <dbReference type="ARBA" id="ARBA00023049"/>
    </source>
</evidence>
<keyword evidence="5" id="KW-0479">Metal-binding</keyword>
<dbReference type="MEROPS" id="M06.002"/>
<evidence type="ECO:0000313" key="14">
    <source>
        <dbReference type="Proteomes" id="UP000030528"/>
    </source>
</evidence>
<evidence type="ECO:0000256" key="3">
    <source>
        <dbReference type="ARBA" id="ARBA00022525"/>
    </source>
</evidence>
<dbReference type="RefSeq" id="WP_036769426.1">
    <property type="nucleotide sequence ID" value="NZ_AULI01000006.1"/>
</dbReference>
<evidence type="ECO:0000259" key="12">
    <source>
        <dbReference type="Pfam" id="PF20774"/>
    </source>
</evidence>
<dbReference type="InterPro" id="IPR048665">
    <property type="entry name" value="InhA-like_VEG"/>
</dbReference>
<accession>A0A0A5GM58</accession>
<dbReference type="Pfam" id="PF20774">
    <property type="entry name" value="InhA-like_VEG"/>
    <property type="match status" value="1"/>
</dbReference>
<keyword evidence="14" id="KW-1185">Reference proteome</keyword>
<dbReference type="Pfam" id="PF20773">
    <property type="entry name" value="InhA-like_MAM"/>
    <property type="match status" value="1"/>
</dbReference>
<dbReference type="GO" id="GO:0005576">
    <property type="term" value="C:extracellular region"/>
    <property type="evidence" value="ECO:0007669"/>
    <property type="project" value="UniProtKB-SubCell"/>
</dbReference>
<dbReference type="OrthoDB" id="275270at2"/>
<dbReference type="Pfam" id="PF05547">
    <property type="entry name" value="Peptidase_M6"/>
    <property type="match status" value="1"/>
</dbReference>
<evidence type="ECO:0000256" key="5">
    <source>
        <dbReference type="ARBA" id="ARBA00022723"/>
    </source>
</evidence>
<keyword evidence="4 13" id="KW-0645">Protease</keyword>
<dbReference type="PANTHER" id="PTHR13062:SF12">
    <property type="entry name" value="ALPHA-2-MACROGLOBULIN DOMAIN-CONTAINING PROTEIN"/>
    <property type="match status" value="1"/>
</dbReference>
<dbReference type="SUPFAM" id="SSF55486">
    <property type="entry name" value="Metalloproteases ('zincins'), catalytic domain"/>
    <property type="match status" value="1"/>
</dbReference>
<dbReference type="GO" id="GO:0046872">
    <property type="term" value="F:metal ion binding"/>
    <property type="evidence" value="ECO:0007669"/>
    <property type="project" value="UniProtKB-KW"/>
</dbReference>
<dbReference type="InterPro" id="IPR012300">
    <property type="entry name" value="Pept_M6_InhA"/>
</dbReference>
<keyword evidence="6 10" id="KW-0732">Signal</keyword>
<evidence type="ECO:0000256" key="1">
    <source>
        <dbReference type="ARBA" id="ARBA00001947"/>
    </source>
</evidence>
<evidence type="ECO:0000256" key="2">
    <source>
        <dbReference type="ARBA" id="ARBA00004613"/>
    </source>
</evidence>
<feature type="domain" description="Peptidase M6-like" evidence="11">
    <location>
        <begin position="143"/>
        <end position="430"/>
    </location>
</feature>
<feature type="chain" id="PRO_5002010890" evidence="10">
    <location>
        <begin position="30"/>
        <end position="796"/>
    </location>
</feature>
<reference evidence="13 14" key="1">
    <citation type="submission" date="2013-08" db="EMBL/GenBank/DDBJ databases">
        <authorList>
            <person name="Huang J."/>
            <person name="Wang G."/>
        </authorList>
    </citation>
    <scope>NUCLEOTIDE SEQUENCE [LARGE SCALE GENOMIC DNA]</scope>
    <source>
        <strain evidence="13 14">JSM 076056</strain>
    </source>
</reference>
<dbReference type="PANTHER" id="PTHR13062">
    <property type="entry name" value="COLLAGENASE"/>
    <property type="match status" value="1"/>
</dbReference>
<evidence type="ECO:0000256" key="10">
    <source>
        <dbReference type="SAM" id="SignalP"/>
    </source>
</evidence>
<organism evidence="13 14">
    <name type="scientific">Pontibacillus halophilus JSM 076056 = DSM 19796</name>
    <dbReference type="NCBI Taxonomy" id="1385510"/>
    <lineage>
        <taxon>Bacteria</taxon>
        <taxon>Bacillati</taxon>
        <taxon>Bacillota</taxon>
        <taxon>Bacilli</taxon>
        <taxon>Bacillales</taxon>
        <taxon>Bacillaceae</taxon>
        <taxon>Pontibacillus</taxon>
    </lineage>
</organism>
<feature type="signal peptide" evidence="10">
    <location>
        <begin position="1"/>
        <end position="29"/>
    </location>
</feature>
<dbReference type="eggNOG" id="COG4412">
    <property type="taxonomic scope" value="Bacteria"/>
</dbReference>
<name>A0A0A5GM58_9BACI</name>
<comment type="subcellular location">
    <subcellularLocation>
        <location evidence="2">Secreted</location>
    </subcellularLocation>
</comment>
<keyword evidence="7" id="KW-0378">Hydrolase</keyword>
<gene>
    <name evidence="13" type="ORF">N781_14310</name>
</gene>
<evidence type="ECO:0000256" key="6">
    <source>
        <dbReference type="ARBA" id="ARBA00022729"/>
    </source>
</evidence>
<evidence type="ECO:0000259" key="11">
    <source>
        <dbReference type="Pfam" id="PF05547"/>
    </source>
</evidence>